<dbReference type="Proteomes" id="UP000216020">
    <property type="component" value="Unassembled WGS sequence"/>
</dbReference>
<accession>A0A261S417</accession>
<dbReference type="GO" id="GO:0008933">
    <property type="term" value="F:peptidoglycan lytic transglycosylase activity"/>
    <property type="evidence" value="ECO:0007669"/>
    <property type="project" value="TreeGrafter"/>
</dbReference>
<keyword evidence="4" id="KW-0961">Cell wall biogenesis/degradation</keyword>
<dbReference type="Pfam" id="PF06725">
    <property type="entry name" value="3D"/>
    <property type="match status" value="1"/>
</dbReference>
<dbReference type="PANTHER" id="PTHR30124:SF0">
    <property type="entry name" value="MEMBRANE-BOUND LYTIC MUREIN TRANSGLYCOSYLASE A"/>
    <property type="match status" value="1"/>
</dbReference>
<dbReference type="GO" id="GO:0004553">
    <property type="term" value="F:hydrolase activity, hydrolyzing O-glycosyl compounds"/>
    <property type="evidence" value="ECO:0007669"/>
    <property type="project" value="InterPro"/>
</dbReference>
<dbReference type="Gene3D" id="2.40.240.50">
    <property type="entry name" value="Barwin-like endoglucanases"/>
    <property type="match status" value="1"/>
</dbReference>
<dbReference type="InterPro" id="IPR010611">
    <property type="entry name" value="3D_dom"/>
</dbReference>
<dbReference type="EC" id="4.2.2.n1" evidence="2"/>
<dbReference type="GO" id="GO:0009253">
    <property type="term" value="P:peptidoglycan catabolic process"/>
    <property type="evidence" value="ECO:0007669"/>
    <property type="project" value="TreeGrafter"/>
</dbReference>
<proteinExistence type="predicted"/>
<dbReference type="InterPro" id="IPR005300">
    <property type="entry name" value="MltA_B"/>
</dbReference>
<reference evidence="9" key="1">
    <citation type="submission" date="2017-05" db="EMBL/GenBank/DDBJ databases">
        <title>Complete and WGS of Bordetella genogroups.</title>
        <authorList>
            <person name="Spilker T."/>
            <person name="Lipuma J."/>
        </authorList>
    </citation>
    <scope>NUCLEOTIDE SEQUENCE [LARGE SCALE GENOMIC DNA]</scope>
    <source>
        <strain evidence="9">AU16122</strain>
    </source>
</reference>
<evidence type="ECO:0000256" key="6">
    <source>
        <dbReference type="SAM" id="MobiDB-lite"/>
    </source>
</evidence>
<evidence type="ECO:0000256" key="4">
    <source>
        <dbReference type="ARBA" id="ARBA00023316"/>
    </source>
</evidence>
<comment type="catalytic activity">
    <reaction evidence="1">
        <text>Exolytic cleavage of the (1-&gt;4)-beta-glycosidic linkage between N-acetylmuramic acid (MurNAc) and N-acetylglucosamine (GlcNAc) residues in peptidoglycan, from either the reducing or the non-reducing ends of the peptidoglycan chains, with concomitant formation of a 1,6-anhydrobond in the MurNAc residue.</text>
        <dbReference type="EC" id="4.2.2.n1"/>
    </reaction>
</comment>
<dbReference type="CDD" id="cd14668">
    <property type="entry name" value="mlta_B"/>
    <property type="match status" value="1"/>
</dbReference>
<dbReference type="InterPro" id="IPR026044">
    <property type="entry name" value="MltA"/>
</dbReference>
<dbReference type="InterPro" id="IPR036908">
    <property type="entry name" value="RlpA-like_sf"/>
</dbReference>
<evidence type="ECO:0000259" key="7">
    <source>
        <dbReference type="SMART" id="SM00925"/>
    </source>
</evidence>
<keyword evidence="3" id="KW-0456">Lyase</keyword>
<evidence type="ECO:0000313" key="9">
    <source>
        <dbReference type="Proteomes" id="UP000216020"/>
    </source>
</evidence>
<dbReference type="RefSeq" id="WP_256977788.1">
    <property type="nucleotide sequence ID" value="NZ_NEVM01000005.1"/>
</dbReference>
<dbReference type="SUPFAM" id="SSF50685">
    <property type="entry name" value="Barwin-like endoglucanases"/>
    <property type="match status" value="1"/>
</dbReference>
<dbReference type="GO" id="GO:0019867">
    <property type="term" value="C:outer membrane"/>
    <property type="evidence" value="ECO:0007669"/>
    <property type="project" value="InterPro"/>
</dbReference>
<evidence type="ECO:0000313" key="8">
    <source>
        <dbReference type="EMBL" id="OZI31901.1"/>
    </source>
</evidence>
<dbReference type="SMART" id="SM00925">
    <property type="entry name" value="MltA"/>
    <property type="match status" value="1"/>
</dbReference>
<protein>
    <recommendedName>
        <fullName evidence="2">peptidoglycan lytic exotransglycosylase</fullName>
        <ecNumber evidence="2">4.2.2.n1</ecNumber>
    </recommendedName>
    <alternativeName>
        <fullName evidence="5">Murein hydrolase A</fullName>
    </alternativeName>
</protein>
<dbReference type="PANTHER" id="PTHR30124">
    <property type="entry name" value="MEMBRANE-BOUND LYTIC MUREIN TRANSGLYCOSYLASE A"/>
    <property type="match status" value="1"/>
</dbReference>
<feature type="region of interest" description="Disordered" evidence="6">
    <location>
        <begin position="52"/>
        <end position="79"/>
    </location>
</feature>
<feature type="domain" description="Lytic transglycosylase MltA" evidence="7">
    <location>
        <begin position="195"/>
        <end position="355"/>
    </location>
</feature>
<sequence length="462" mass="49770">MKRFVFPASGPARPGTPSAAAGDAGRAAWGSLAGATLLAASVLLAGCSALQSEPESPETPAGPAVAAPESPLTVPPLSALPDTAARPLAGRFQRVNYADLPRWRDDDLAHFWPLFLRNCKGLMRPTSGSLAVPARAAPRAWQPVCAAAIDPARMPAANDPESVRRFLQTYLQPWRLLGADGKPAGNTVTGYYEPLVRGSRTQGGLHRWPLYAPPADLLTVDLGAIYPELAGKRVRGKLDGKRVVPYDTRAAMEANPARRPPALVYVDDPVDNFFLQVQGSGRVLLTDGPDAGKVIRLAYADHNGQPYMSIGRWLVEKGQMTADQASMQNIRAWAQRNPGRVQEMLNANPAVVFFREEPVTDPELGPRGAYGLPLAPRRSVAVDASFVPLGTPVFLDTTMPASEQPFDRLVFAQDTGTAIRGAARTDLYWGYGDEAGQLAGRMKQRGQMWVLWPKQAGEPSAR</sequence>
<name>A0A261S417_9BORD</name>
<evidence type="ECO:0000256" key="1">
    <source>
        <dbReference type="ARBA" id="ARBA00001420"/>
    </source>
</evidence>
<dbReference type="GO" id="GO:0071555">
    <property type="term" value="P:cell wall organization"/>
    <property type="evidence" value="ECO:0007669"/>
    <property type="project" value="UniProtKB-KW"/>
</dbReference>
<dbReference type="CDD" id="cd14485">
    <property type="entry name" value="mltA_like_LT_A"/>
    <property type="match status" value="1"/>
</dbReference>
<gene>
    <name evidence="8" type="ORF">CAL29_29025</name>
</gene>
<feature type="region of interest" description="Disordered" evidence="6">
    <location>
        <begin position="1"/>
        <end position="23"/>
    </location>
</feature>
<keyword evidence="9" id="KW-1185">Reference proteome</keyword>
<evidence type="ECO:0000256" key="3">
    <source>
        <dbReference type="ARBA" id="ARBA00023239"/>
    </source>
</evidence>
<organism evidence="8 9">
    <name type="scientific">Bordetella genomosp. 10</name>
    <dbReference type="NCBI Taxonomy" id="1416804"/>
    <lineage>
        <taxon>Bacteria</taxon>
        <taxon>Pseudomonadati</taxon>
        <taxon>Pseudomonadota</taxon>
        <taxon>Betaproteobacteria</taxon>
        <taxon>Burkholderiales</taxon>
        <taxon>Alcaligenaceae</taxon>
        <taxon>Bordetella</taxon>
    </lineage>
</organism>
<dbReference type="AlphaFoldDB" id="A0A261S417"/>
<evidence type="ECO:0000256" key="5">
    <source>
        <dbReference type="ARBA" id="ARBA00030918"/>
    </source>
</evidence>
<dbReference type="EMBL" id="NEVM01000005">
    <property type="protein sequence ID" value="OZI31901.1"/>
    <property type="molecule type" value="Genomic_DNA"/>
</dbReference>
<dbReference type="PIRSF" id="PIRSF019422">
    <property type="entry name" value="MltA"/>
    <property type="match status" value="1"/>
</dbReference>
<dbReference type="Gene3D" id="2.40.40.10">
    <property type="entry name" value="RlpA-like domain"/>
    <property type="match status" value="1"/>
</dbReference>
<evidence type="ECO:0000256" key="2">
    <source>
        <dbReference type="ARBA" id="ARBA00012587"/>
    </source>
</evidence>
<dbReference type="Pfam" id="PF03562">
    <property type="entry name" value="MltA"/>
    <property type="match status" value="1"/>
</dbReference>
<comment type="caution">
    <text evidence="8">The sequence shown here is derived from an EMBL/GenBank/DDBJ whole genome shotgun (WGS) entry which is preliminary data.</text>
</comment>
<dbReference type="GO" id="GO:0009254">
    <property type="term" value="P:peptidoglycan turnover"/>
    <property type="evidence" value="ECO:0007669"/>
    <property type="project" value="InterPro"/>
</dbReference>